<feature type="transmembrane region" description="Helical" evidence="1">
    <location>
        <begin position="148"/>
        <end position="174"/>
    </location>
</feature>
<dbReference type="InterPro" id="IPR021995">
    <property type="entry name" value="DUF3593"/>
</dbReference>
<dbReference type="EMBL" id="PPGH01000018">
    <property type="protein sequence ID" value="PQJ97150.1"/>
    <property type="molecule type" value="Genomic_DNA"/>
</dbReference>
<feature type="transmembrane region" description="Helical" evidence="1">
    <location>
        <begin position="38"/>
        <end position="58"/>
    </location>
</feature>
<dbReference type="OrthoDB" id="594421at2"/>
<evidence type="ECO:0000256" key="1">
    <source>
        <dbReference type="SAM" id="Phobius"/>
    </source>
</evidence>
<feature type="transmembrane region" description="Helical" evidence="1">
    <location>
        <begin position="194"/>
        <end position="211"/>
    </location>
</feature>
<proteinExistence type="predicted"/>
<comment type="caution">
    <text evidence="2">The sequence shown here is derived from an EMBL/GenBank/DDBJ whole genome shotgun (WGS) entry which is preliminary data.</text>
</comment>
<dbReference type="PANTHER" id="PTHR35473:SF3">
    <property type="entry name" value="1-ACYL-SN-GLYCEROL-3-PHOSPHATE ACYLTRANSFERASE"/>
    <property type="match status" value="1"/>
</dbReference>
<dbReference type="InterPro" id="IPR019634">
    <property type="entry name" value="Uncharacterised_Ycf49"/>
</dbReference>
<dbReference type="Pfam" id="PF12159">
    <property type="entry name" value="DUF3593"/>
    <property type="match status" value="1"/>
</dbReference>
<keyword evidence="1" id="KW-0472">Membrane</keyword>
<dbReference type="AlphaFoldDB" id="A0A2S7XTW9"/>
<dbReference type="Proteomes" id="UP000239936">
    <property type="component" value="Unassembled WGS sequence"/>
</dbReference>
<feature type="transmembrane region" description="Helical" evidence="1">
    <location>
        <begin position="70"/>
        <end position="90"/>
    </location>
</feature>
<dbReference type="PANTHER" id="PTHR35473">
    <property type="entry name" value="1-ACYL-SN-GLYCEROL-3-PHOSPHATE ACYLTRANSFERASE"/>
    <property type="match status" value="1"/>
</dbReference>
<gene>
    <name evidence="2" type="ORF">CXB77_04105</name>
</gene>
<sequence>MLLSLPTWFIHLFTVTEWGAAIGLFWHYGTLIQRRELHVFAVCMMPHLIGGLLILLFHLSGDTQRVLLDLARLMTFCGSLLLLFATLTMVLNQSSRWLWRSVPIGLMVGVLVLILDNHSTILLQAANLCYLLFLLTLLLVYRSDQQLFSLLTIAGFWFLLVFVAATIFSIHIATTIQGLPSLSHNDFLHGLSESLLSLSNLLIATGVVLRIRTHGKN</sequence>
<keyword evidence="3" id="KW-1185">Reference proteome</keyword>
<keyword evidence="1" id="KW-0812">Transmembrane</keyword>
<evidence type="ECO:0000313" key="2">
    <source>
        <dbReference type="EMBL" id="PQJ97150.1"/>
    </source>
</evidence>
<feature type="transmembrane region" description="Helical" evidence="1">
    <location>
        <begin position="121"/>
        <end position="141"/>
    </location>
</feature>
<name>A0A2S7XTW9_9GAMM</name>
<feature type="transmembrane region" description="Helical" evidence="1">
    <location>
        <begin position="97"/>
        <end position="115"/>
    </location>
</feature>
<evidence type="ECO:0008006" key="4">
    <source>
        <dbReference type="Google" id="ProtNLM"/>
    </source>
</evidence>
<evidence type="ECO:0000313" key="3">
    <source>
        <dbReference type="Proteomes" id="UP000239936"/>
    </source>
</evidence>
<protein>
    <recommendedName>
        <fullName evidence="4">DUF3593 domain-containing protein</fullName>
    </recommendedName>
</protein>
<dbReference type="RefSeq" id="WP_105072890.1">
    <property type="nucleotide sequence ID" value="NZ_PPGH01000018.1"/>
</dbReference>
<reference evidence="2 3" key="1">
    <citation type="submission" date="2018-01" db="EMBL/GenBank/DDBJ databases">
        <title>The complete genome sequence of Chromatium okenii LaCa, a purple sulfur bacterium with a turbulent life.</title>
        <authorList>
            <person name="Luedin S.M."/>
            <person name="Liechti N."/>
            <person name="Storelli N."/>
            <person name="Danza F."/>
            <person name="Wittwer M."/>
            <person name="Pothier J.F."/>
            <person name="Tonolla M.A."/>
        </authorList>
    </citation>
    <scope>NUCLEOTIDE SEQUENCE [LARGE SCALE GENOMIC DNA]</scope>
    <source>
        <strain evidence="2 3">LaCa</strain>
    </source>
</reference>
<accession>A0A2S7XTW9</accession>
<organism evidence="2 3">
    <name type="scientific">Chromatium okenii</name>
    <dbReference type="NCBI Taxonomy" id="61644"/>
    <lineage>
        <taxon>Bacteria</taxon>
        <taxon>Pseudomonadati</taxon>
        <taxon>Pseudomonadota</taxon>
        <taxon>Gammaproteobacteria</taxon>
        <taxon>Chromatiales</taxon>
        <taxon>Chromatiaceae</taxon>
        <taxon>Chromatium</taxon>
    </lineage>
</organism>
<dbReference type="Pfam" id="PF10693">
    <property type="entry name" value="DUF2499"/>
    <property type="match status" value="1"/>
</dbReference>
<keyword evidence="1" id="KW-1133">Transmembrane helix</keyword>
<feature type="transmembrane region" description="Helical" evidence="1">
    <location>
        <begin position="6"/>
        <end position="26"/>
    </location>
</feature>